<dbReference type="Proteomes" id="UP001595816">
    <property type="component" value="Unassembled WGS sequence"/>
</dbReference>
<comment type="similarity">
    <text evidence="1">Belongs to the peptidase C40 family.</text>
</comment>
<feature type="signal peptide" evidence="6">
    <location>
        <begin position="1"/>
        <end position="34"/>
    </location>
</feature>
<reference evidence="9" key="1">
    <citation type="journal article" date="2019" name="Int. J. Syst. Evol. Microbiol.">
        <title>The Global Catalogue of Microorganisms (GCM) 10K type strain sequencing project: providing services to taxonomists for standard genome sequencing and annotation.</title>
        <authorList>
            <consortium name="The Broad Institute Genomics Platform"/>
            <consortium name="The Broad Institute Genome Sequencing Center for Infectious Disease"/>
            <person name="Wu L."/>
            <person name="Ma J."/>
        </authorList>
    </citation>
    <scope>NUCLEOTIDE SEQUENCE [LARGE SCALE GENOMIC DNA]</scope>
    <source>
        <strain evidence="9">CGMCC 4.7289</strain>
    </source>
</reference>
<dbReference type="InterPro" id="IPR051794">
    <property type="entry name" value="PG_Endopeptidase_C40"/>
</dbReference>
<evidence type="ECO:0000256" key="6">
    <source>
        <dbReference type="SAM" id="SignalP"/>
    </source>
</evidence>
<feature type="coiled-coil region" evidence="5">
    <location>
        <begin position="56"/>
        <end position="86"/>
    </location>
</feature>
<keyword evidence="6" id="KW-0732">Signal</keyword>
<dbReference type="Gene3D" id="6.10.250.3150">
    <property type="match status" value="1"/>
</dbReference>
<evidence type="ECO:0000259" key="7">
    <source>
        <dbReference type="PROSITE" id="PS51935"/>
    </source>
</evidence>
<dbReference type="PANTHER" id="PTHR47359:SF3">
    <property type="entry name" value="NLP_P60 DOMAIN-CONTAINING PROTEIN-RELATED"/>
    <property type="match status" value="1"/>
</dbReference>
<dbReference type="EMBL" id="JBHSAY010000003">
    <property type="protein sequence ID" value="MFC4129398.1"/>
    <property type="molecule type" value="Genomic_DNA"/>
</dbReference>
<sequence>MASQSTRKKRALITLVLSAVATMGMLLSSEAVRADPSVSALEQQIDDAWNKLEPVLEQHNDTKEKLTAERKRLEGLKKQLDPLELELHVATARVGEFAAYLYTGGSTTELNALLSAKSPTDVTDQLVLLDQFSRIQQDKLSDVIAKRDDLTAKKKPIDDKITALAEAEKKLNDQAKTLNGQIKTLQDQVQKLYATTGGLGSLRPAPCPSTYPGGKAATAVQYACRQISKPYVWGADGPGSFDCSGLTMAAWKAAGISLPHNAKSQWNSVQHVSRANLRIGDLVFYYSDIHHVGMFVGNGWIVHASRAGVPIMMRKIDAAPIYGYGRPYGS</sequence>
<keyword evidence="2" id="KW-0645">Protease</keyword>
<evidence type="ECO:0000256" key="2">
    <source>
        <dbReference type="ARBA" id="ARBA00022670"/>
    </source>
</evidence>
<keyword evidence="9" id="KW-1185">Reference proteome</keyword>
<protein>
    <submittedName>
        <fullName evidence="8">NlpC/P60 family protein</fullName>
    </submittedName>
</protein>
<dbReference type="Pfam" id="PF00877">
    <property type="entry name" value="NLPC_P60"/>
    <property type="match status" value="1"/>
</dbReference>
<feature type="domain" description="NlpC/P60" evidence="7">
    <location>
        <begin position="213"/>
        <end position="330"/>
    </location>
</feature>
<proteinExistence type="inferred from homology"/>
<keyword evidence="5" id="KW-0175">Coiled coil</keyword>
<keyword evidence="4" id="KW-0788">Thiol protease</keyword>
<evidence type="ECO:0000256" key="5">
    <source>
        <dbReference type="SAM" id="Coils"/>
    </source>
</evidence>
<accession>A0ABV8LFZ4</accession>
<evidence type="ECO:0000313" key="8">
    <source>
        <dbReference type="EMBL" id="MFC4129398.1"/>
    </source>
</evidence>
<feature type="coiled-coil region" evidence="5">
    <location>
        <begin position="168"/>
        <end position="195"/>
    </location>
</feature>
<dbReference type="Gene3D" id="3.90.1720.10">
    <property type="entry name" value="endopeptidase domain like (from Nostoc punctiforme)"/>
    <property type="match status" value="1"/>
</dbReference>
<dbReference type="SUPFAM" id="SSF54001">
    <property type="entry name" value="Cysteine proteinases"/>
    <property type="match status" value="1"/>
</dbReference>
<dbReference type="InterPro" id="IPR038765">
    <property type="entry name" value="Papain-like_cys_pep_sf"/>
</dbReference>
<organism evidence="8 9">
    <name type="scientific">Hamadaea flava</name>
    <dbReference type="NCBI Taxonomy" id="1742688"/>
    <lineage>
        <taxon>Bacteria</taxon>
        <taxon>Bacillati</taxon>
        <taxon>Actinomycetota</taxon>
        <taxon>Actinomycetes</taxon>
        <taxon>Micromonosporales</taxon>
        <taxon>Micromonosporaceae</taxon>
        <taxon>Hamadaea</taxon>
    </lineage>
</organism>
<dbReference type="PROSITE" id="PS51935">
    <property type="entry name" value="NLPC_P60"/>
    <property type="match status" value="1"/>
</dbReference>
<keyword evidence="3" id="KW-0378">Hydrolase</keyword>
<dbReference type="RefSeq" id="WP_253759309.1">
    <property type="nucleotide sequence ID" value="NZ_JAMZDZ010000001.1"/>
</dbReference>
<comment type="caution">
    <text evidence="8">The sequence shown here is derived from an EMBL/GenBank/DDBJ whole genome shotgun (WGS) entry which is preliminary data.</text>
</comment>
<evidence type="ECO:0000313" key="9">
    <source>
        <dbReference type="Proteomes" id="UP001595816"/>
    </source>
</evidence>
<feature type="chain" id="PRO_5046595347" evidence="6">
    <location>
        <begin position="35"/>
        <end position="330"/>
    </location>
</feature>
<gene>
    <name evidence="8" type="ORF">ACFOZ4_02090</name>
</gene>
<evidence type="ECO:0000256" key="3">
    <source>
        <dbReference type="ARBA" id="ARBA00022801"/>
    </source>
</evidence>
<evidence type="ECO:0000256" key="1">
    <source>
        <dbReference type="ARBA" id="ARBA00007074"/>
    </source>
</evidence>
<name>A0ABV8LFZ4_9ACTN</name>
<dbReference type="InterPro" id="IPR000064">
    <property type="entry name" value="NLP_P60_dom"/>
</dbReference>
<dbReference type="PANTHER" id="PTHR47359">
    <property type="entry name" value="PEPTIDOGLYCAN DL-ENDOPEPTIDASE CWLO"/>
    <property type="match status" value="1"/>
</dbReference>
<evidence type="ECO:0000256" key="4">
    <source>
        <dbReference type="ARBA" id="ARBA00022807"/>
    </source>
</evidence>